<feature type="compositionally biased region" description="Low complexity" evidence="1">
    <location>
        <begin position="15"/>
        <end position="28"/>
    </location>
</feature>
<sequence length="319" mass="36172">MAFTILLMMGVSCRNNSTTNNKNDGNDVVNKEEKTTVNQNETETKSDHKTWCFAKKTKGMNDNSNFEFIHLEHTSGDNVEGYFRSAPSGTDGSVGTLKGKWNANKQQFVLTANYVAEGEEYSEQRTYTIKDDLLDLGYEIVTGKKAVLPVVSCEQFGSLYNEYQSELMKASINTTDRSRLKKVLVQNDYTEDEMNKISFLERYVELDQDYSTAEYLLYVMDPMFCGTGGCTLYVVNEDGKVLSATSVARPPVYISVSDMQQEANKKGEWKDIYVYSEGMRRLVAKNGKYPDNASLQPEVSEKELQSVPTQYRLVMDYLD</sequence>
<proteinExistence type="predicted"/>
<protein>
    <recommendedName>
        <fullName evidence="4">Lipoprotein</fullName>
    </recommendedName>
</protein>
<evidence type="ECO:0000256" key="1">
    <source>
        <dbReference type="SAM" id="MobiDB-lite"/>
    </source>
</evidence>
<keyword evidence="3" id="KW-1185">Reference proteome</keyword>
<dbReference type="Proteomes" id="UP000663935">
    <property type="component" value="Chromosome"/>
</dbReference>
<evidence type="ECO:0000313" key="3">
    <source>
        <dbReference type="Proteomes" id="UP000663935"/>
    </source>
</evidence>
<gene>
    <name evidence="2" type="ORF">JL193_10585</name>
</gene>
<accession>A0ABX7SSF2</accession>
<reference evidence="2 3" key="1">
    <citation type="submission" date="2021-03" db="EMBL/GenBank/DDBJ databases">
        <title>Complete genome of Polaribacter_sp.G4M1.</title>
        <authorList>
            <person name="Jeong S.W."/>
            <person name="Bae J.W."/>
        </authorList>
    </citation>
    <scope>NUCLEOTIDE SEQUENCE [LARGE SCALE GENOMIC DNA]</scope>
    <source>
        <strain evidence="2 3">G4M1</strain>
    </source>
</reference>
<evidence type="ECO:0000313" key="2">
    <source>
        <dbReference type="EMBL" id="QTD36589.1"/>
    </source>
</evidence>
<dbReference type="EMBL" id="CP071795">
    <property type="protein sequence ID" value="QTD36589.1"/>
    <property type="molecule type" value="Genomic_DNA"/>
</dbReference>
<name>A0ABX7SSF2_9FLAO</name>
<dbReference type="RefSeq" id="WP_207970773.1">
    <property type="nucleotide sequence ID" value="NZ_CP071795.1"/>
</dbReference>
<organism evidence="2 3">
    <name type="scientific">Polaribacter batillariae</name>
    <dbReference type="NCBI Taxonomy" id="2808900"/>
    <lineage>
        <taxon>Bacteria</taxon>
        <taxon>Pseudomonadati</taxon>
        <taxon>Bacteroidota</taxon>
        <taxon>Flavobacteriia</taxon>
        <taxon>Flavobacteriales</taxon>
        <taxon>Flavobacteriaceae</taxon>
    </lineage>
</organism>
<evidence type="ECO:0008006" key="4">
    <source>
        <dbReference type="Google" id="ProtNLM"/>
    </source>
</evidence>
<feature type="region of interest" description="Disordered" evidence="1">
    <location>
        <begin position="14"/>
        <end position="43"/>
    </location>
</feature>